<accession>A0A8J1XU62</accession>
<protein>
    <submittedName>
        <fullName evidence="8">Uncharacterized protein</fullName>
    </submittedName>
</protein>
<evidence type="ECO:0000313" key="9">
    <source>
        <dbReference type="Proteomes" id="UP000749559"/>
    </source>
</evidence>
<evidence type="ECO:0000313" key="8">
    <source>
        <dbReference type="EMBL" id="CAH1796029.1"/>
    </source>
</evidence>
<evidence type="ECO:0000256" key="1">
    <source>
        <dbReference type="ARBA" id="ARBA00004141"/>
    </source>
</evidence>
<dbReference type="GO" id="GO:0008195">
    <property type="term" value="F:phosphatidate phosphatase activity"/>
    <property type="evidence" value="ECO:0007669"/>
    <property type="project" value="TreeGrafter"/>
</dbReference>
<dbReference type="GO" id="GO:0046839">
    <property type="term" value="P:phospholipid dephosphorylation"/>
    <property type="evidence" value="ECO:0007669"/>
    <property type="project" value="TreeGrafter"/>
</dbReference>
<dbReference type="PANTHER" id="PTHR10165:SF103">
    <property type="entry name" value="PHOSPHOLIPID PHOSPHATASE HOMOLOG 1.2 HOMOLOG"/>
    <property type="match status" value="1"/>
</dbReference>
<evidence type="ECO:0000256" key="5">
    <source>
        <dbReference type="ARBA" id="ARBA00023136"/>
    </source>
</evidence>
<dbReference type="GO" id="GO:0006644">
    <property type="term" value="P:phospholipid metabolic process"/>
    <property type="evidence" value="ECO:0007669"/>
    <property type="project" value="InterPro"/>
</dbReference>
<dbReference type="InterPro" id="IPR036938">
    <property type="entry name" value="PAP2/HPO_sf"/>
</dbReference>
<dbReference type="GO" id="GO:0005886">
    <property type="term" value="C:plasma membrane"/>
    <property type="evidence" value="ECO:0007669"/>
    <property type="project" value="TreeGrafter"/>
</dbReference>
<feature type="transmembrane region" description="Helical" evidence="7">
    <location>
        <begin position="215"/>
        <end position="234"/>
    </location>
</feature>
<dbReference type="Proteomes" id="UP000749559">
    <property type="component" value="Unassembled WGS sequence"/>
</dbReference>
<feature type="compositionally biased region" description="Polar residues" evidence="6">
    <location>
        <begin position="298"/>
        <end position="321"/>
    </location>
</feature>
<keyword evidence="4 7" id="KW-1133">Transmembrane helix</keyword>
<dbReference type="CDD" id="cd03384">
    <property type="entry name" value="PAP2_wunen"/>
    <property type="match status" value="1"/>
</dbReference>
<feature type="transmembrane region" description="Helical" evidence="7">
    <location>
        <begin position="189"/>
        <end position="208"/>
    </location>
</feature>
<evidence type="ECO:0000256" key="2">
    <source>
        <dbReference type="ARBA" id="ARBA00008816"/>
    </source>
</evidence>
<dbReference type="PANTHER" id="PTHR10165">
    <property type="entry name" value="LIPID PHOSPHATE PHOSPHATASE"/>
    <property type="match status" value="1"/>
</dbReference>
<comment type="caution">
    <text evidence="8">The sequence shown here is derived from an EMBL/GenBank/DDBJ whole genome shotgun (WGS) entry which is preliminary data.</text>
</comment>
<feature type="transmembrane region" description="Helical" evidence="7">
    <location>
        <begin position="76"/>
        <end position="95"/>
    </location>
</feature>
<feature type="transmembrane region" description="Helical" evidence="7">
    <location>
        <begin position="246"/>
        <end position="264"/>
    </location>
</feature>
<evidence type="ECO:0000256" key="6">
    <source>
        <dbReference type="SAM" id="MobiDB-lite"/>
    </source>
</evidence>
<name>A0A8J1XU62_OWEFU</name>
<comment type="similarity">
    <text evidence="2">Belongs to the PA-phosphatase related phosphoesterase family.</text>
</comment>
<evidence type="ECO:0000256" key="4">
    <source>
        <dbReference type="ARBA" id="ARBA00022989"/>
    </source>
</evidence>
<dbReference type="SUPFAM" id="SSF48317">
    <property type="entry name" value="Acid phosphatase/Vanadium-dependent haloperoxidase"/>
    <property type="match status" value="1"/>
</dbReference>
<evidence type="ECO:0000256" key="3">
    <source>
        <dbReference type="ARBA" id="ARBA00022692"/>
    </source>
</evidence>
<dbReference type="AlphaFoldDB" id="A0A8J1XU62"/>
<dbReference type="EMBL" id="CAIIXF020000010">
    <property type="protein sequence ID" value="CAH1796029.1"/>
    <property type="molecule type" value="Genomic_DNA"/>
</dbReference>
<feature type="region of interest" description="Disordered" evidence="6">
    <location>
        <begin position="294"/>
        <end position="321"/>
    </location>
</feature>
<keyword evidence="5 7" id="KW-0472">Membrane</keyword>
<gene>
    <name evidence="8" type="ORF">OFUS_LOCUS20485</name>
</gene>
<proteinExistence type="inferred from homology"/>
<keyword evidence="3 7" id="KW-0812">Transmembrane</keyword>
<dbReference type="Pfam" id="PF01569">
    <property type="entry name" value="PAP2"/>
    <property type="match status" value="1"/>
</dbReference>
<evidence type="ECO:0000256" key="7">
    <source>
        <dbReference type="SAM" id="Phobius"/>
    </source>
</evidence>
<dbReference type="OrthoDB" id="8907274at2759"/>
<dbReference type="Gene3D" id="1.20.144.10">
    <property type="entry name" value="Phosphatidic acid phosphatase type 2/haloperoxidase"/>
    <property type="match status" value="1"/>
</dbReference>
<dbReference type="InterPro" id="IPR043216">
    <property type="entry name" value="PAP-like"/>
</dbReference>
<reference evidence="8" key="1">
    <citation type="submission" date="2022-03" db="EMBL/GenBank/DDBJ databases">
        <authorList>
            <person name="Martin C."/>
        </authorList>
    </citation>
    <scope>NUCLEOTIDE SEQUENCE</scope>
</reference>
<comment type="subcellular location">
    <subcellularLocation>
        <location evidence="1">Membrane</location>
        <topology evidence="1">Multi-pass membrane protein</topology>
    </subcellularLocation>
</comment>
<dbReference type="GO" id="GO:0007165">
    <property type="term" value="P:signal transduction"/>
    <property type="evidence" value="ECO:0007669"/>
    <property type="project" value="TreeGrafter"/>
</dbReference>
<keyword evidence="9" id="KW-1185">Reference proteome</keyword>
<sequence>MQTYIETGSDGRNTSGAKMSLMKKVLCVGTNTVAVLIVSLWLPIVSYGMRLLSPVRRGFWCDDETIRYPFSRHGTVSTGMLFGCGIGIPIGFILLNEMIRYAFRRPYPCGTPCMKLQITTTGRVIGIFMFGSLLTLTITDIMKMSSGRLRPCFLYMCRPNVNLANCTGFITDYECENKSPWVAEMRKSFPSGHASFAMYSMMFLVLYIEKRIPFSVGYLSKIILQSVCLILAVFTGLSRTVDHMHHWEDVVVGLLLGAVIVFALKQTIPRLFDFNNDNKDALYSPMDNVNPDIGLNVGKSSSQEPTNIQGSRMSNYRQRSV</sequence>
<dbReference type="InterPro" id="IPR000326">
    <property type="entry name" value="PAP2/HPO"/>
</dbReference>
<feature type="transmembrane region" description="Helical" evidence="7">
    <location>
        <begin position="124"/>
        <end position="142"/>
    </location>
</feature>
<feature type="transmembrane region" description="Helical" evidence="7">
    <location>
        <begin position="25"/>
        <end position="44"/>
    </location>
</feature>
<organism evidence="8 9">
    <name type="scientific">Owenia fusiformis</name>
    <name type="common">Polychaete worm</name>
    <dbReference type="NCBI Taxonomy" id="6347"/>
    <lineage>
        <taxon>Eukaryota</taxon>
        <taxon>Metazoa</taxon>
        <taxon>Spiralia</taxon>
        <taxon>Lophotrochozoa</taxon>
        <taxon>Annelida</taxon>
        <taxon>Polychaeta</taxon>
        <taxon>Sedentaria</taxon>
        <taxon>Canalipalpata</taxon>
        <taxon>Sabellida</taxon>
        <taxon>Oweniida</taxon>
        <taxon>Oweniidae</taxon>
        <taxon>Owenia</taxon>
    </lineage>
</organism>
<dbReference type="SMART" id="SM00014">
    <property type="entry name" value="acidPPc"/>
    <property type="match status" value="1"/>
</dbReference>